<gene>
    <name evidence="2" type="ORF">MKW98_007551</name>
</gene>
<keyword evidence="1" id="KW-0812">Transmembrane</keyword>
<dbReference type="PANTHER" id="PTHR35727">
    <property type="entry name" value="BNAA05G33520D PROTEIN"/>
    <property type="match status" value="1"/>
</dbReference>
<sequence>MSILVIVASHLDIVADHFGIMAGHLEIKRASIEYQSNDGKMRNDITQLMEAKGCKDFSSKSLVYEAPLGYSIEDIRPAGGIKTFKSVTYCNIMRQETILISFSFLLTTSVLWYAVTNYRTWIFVLLYGCPMGVELSTDNVIAEYFFDRGYTLYVANVNKNQATRCVLRNLRKKAVALGRVDFSTSPNDENYEYEVVIDELSMDIWNYVLDMEHLEILILAKRLNGQSNA</sequence>
<dbReference type="Pfam" id="PF08132">
    <property type="entry name" value="AdoMetDC_leader"/>
    <property type="match status" value="1"/>
</dbReference>
<keyword evidence="3" id="KW-1185">Reference proteome</keyword>
<dbReference type="AlphaFoldDB" id="A0AAD4SCX6"/>
<keyword evidence="1" id="KW-1133">Transmembrane helix</keyword>
<dbReference type="InterPro" id="IPR012511">
    <property type="entry name" value="AdoMetDC_leader"/>
</dbReference>
<evidence type="ECO:0000313" key="3">
    <source>
        <dbReference type="Proteomes" id="UP001202328"/>
    </source>
</evidence>
<dbReference type="Proteomes" id="UP001202328">
    <property type="component" value="Unassembled WGS sequence"/>
</dbReference>
<dbReference type="EMBL" id="JAJJMB010012081">
    <property type="protein sequence ID" value="KAI3891246.1"/>
    <property type="molecule type" value="Genomic_DNA"/>
</dbReference>
<proteinExistence type="predicted"/>
<name>A0AAD4SCX6_9MAGN</name>
<evidence type="ECO:0000313" key="2">
    <source>
        <dbReference type="EMBL" id="KAI3891246.1"/>
    </source>
</evidence>
<comment type="caution">
    <text evidence="2">The sequence shown here is derived from an EMBL/GenBank/DDBJ whole genome shotgun (WGS) entry which is preliminary data.</text>
</comment>
<accession>A0AAD4SCX6</accession>
<feature type="transmembrane region" description="Helical" evidence="1">
    <location>
        <begin position="98"/>
        <end position="115"/>
    </location>
</feature>
<reference evidence="2" key="1">
    <citation type="submission" date="2022-04" db="EMBL/GenBank/DDBJ databases">
        <title>A functionally conserved STORR gene fusion in Papaver species that diverged 16.8 million years ago.</title>
        <authorList>
            <person name="Catania T."/>
        </authorList>
    </citation>
    <scope>NUCLEOTIDE SEQUENCE</scope>
    <source>
        <strain evidence="2">S-188037</strain>
    </source>
</reference>
<evidence type="ECO:0000256" key="1">
    <source>
        <dbReference type="SAM" id="Phobius"/>
    </source>
</evidence>
<dbReference type="PANTHER" id="PTHR35727:SF5">
    <property type="entry name" value="S-ADENOSYL-L-METHIONINE DECARBOXYLASE LEADER PEPTIDE PROTEIN"/>
    <property type="match status" value="1"/>
</dbReference>
<protein>
    <submittedName>
        <fullName evidence="2">Uncharacterized protein</fullName>
    </submittedName>
</protein>
<organism evidence="2 3">
    <name type="scientific">Papaver atlanticum</name>
    <dbReference type="NCBI Taxonomy" id="357466"/>
    <lineage>
        <taxon>Eukaryota</taxon>
        <taxon>Viridiplantae</taxon>
        <taxon>Streptophyta</taxon>
        <taxon>Embryophyta</taxon>
        <taxon>Tracheophyta</taxon>
        <taxon>Spermatophyta</taxon>
        <taxon>Magnoliopsida</taxon>
        <taxon>Ranunculales</taxon>
        <taxon>Papaveraceae</taxon>
        <taxon>Papaveroideae</taxon>
        <taxon>Papaver</taxon>
    </lineage>
</organism>
<keyword evidence="1" id="KW-0472">Membrane</keyword>